<organism evidence="2">
    <name type="scientific">Bifidobacterium longum subsp. infantis CCUG 52486</name>
    <dbReference type="NCBI Taxonomy" id="537937"/>
    <lineage>
        <taxon>Bacteria</taxon>
        <taxon>Bacillati</taxon>
        <taxon>Actinomycetota</taxon>
        <taxon>Actinomycetes</taxon>
        <taxon>Bifidobacteriales</taxon>
        <taxon>Bifidobacteriaceae</taxon>
        <taxon>Bifidobacterium</taxon>
    </lineage>
</organism>
<feature type="region of interest" description="Disordered" evidence="1">
    <location>
        <begin position="79"/>
        <end position="113"/>
    </location>
</feature>
<evidence type="ECO:0000256" key="1">
    <source>
        <dbReference type="SAM" id="MobiDB-lite"/>
    </source>
</evidence>
<proteinExistence type="predicted"/>
<dbReference type="Proteomes" id="UP000005084">
    <property type="component" value="Unassembled WGS sequence"/>
</dbReference>
<protein>
    <submittedName>
        <fullName evidence="2">Uncharacterized protein</fullName>
    </submittedName>
</protein>
<sequence length="159" mass="17434">MSIETCTNTVFQPKTYQKTFAGSLVASTGESPNFNHIFHIPTKGRHRGRSHGDGLPRLPVQAAPETVMKGRRVRVVSEANDRADRCGQETNRLSRPQPVQPAQPGTSQPTRPARAVYFMPVIAMPSTKRFCTKKNTMSNGRAEISAPAITTPYGVTDEP</sequence>
<gene>
    <name evidence="2" type="ORF">BLIG_01981</name>
</gene>
<name>C5ECV8_BIFLI</name>
<dbReference type="EMBL" id="DS990242">
    <property type="protein sequence ID" value="EEQ55852.1"/>
    <property type="molecule type" value="Genomic_DNA"/>
</dbReference>
<dbReference type="AlphaFoldDB" id="C5ECV8"/>
<reference evidence="2" key="1">
    <citation type="submission" date="2008-08" db="EMBL/GenBank/DDBJ databases">
        <title>Annotation of Bifidobacterium longum subsp. infantis CCUG 52486.</title>
        <authorList>
            <consortium name="The Broad Institute Genome Sequencing Platform"/>
            <person name="Gougoulias C."/>
            <person name="Tuohy K.M."/>
            <person name="Gibson G.R."/>
            <person name="Ward D."/>
            <person name="Mehta T."/>
            <person name="Young S."/>
            <person name="Jaffe D."/>
            <person name="Gnerre S."/>
            <person name="Berlin A."/>
            <person name="Heiman D."/>
            <person name="Hepburn T."/>
            <person name="Shea T."/>
            <person name="Sykes S."/>
            <person name="Alvarado L."/>
            <person name="Kodira C."/>
            <person name="Borodovsky M."/>
            <person name="Lander E."/>
            <person name="Galagan J."/>
            <person name="Nusbaum C."/>
            <person name="Birren B."/>
        </authorList>
    </citation>
    <scope>NUCLEOTIDE SEQUENCE [LARGE SCALE GENOMIC DNA]</scope>
    <source>
        <strain evidence="2">CCUG 52486</strain>
    </source>
</reference>
<accession>C5ECV8</accession>
<dbReference type="HOGENOM" id="CLU_1657401_0_0_11"/>
<evidence type="ECO:0000313" key="2">
    <source>
        <dbReference type="EMBL" id="EEQ55852.1"/>
    </source>
</evidence>